<dbReference type="STRING" id="762983.HMPREF9444_00602"/>
<proteinExistence type="predicted"/>
<comment type="caution">
    <text evidence="1">The sequence shown here is derived from an EMBL/GenBank/DDBJ whole genome shotgun (WGS) entry which is preliminary data.</text>
</comment>
<protein>
    <recommendedName>
        <fullName evidence="3">Tetratricopeptide repeat protein</fullName>
    </recommendedName>
</protein>
<dbReference type="SUPFAM" id="SSF48452">
    <property type="entry name" value="TPR-like"/>
    <property type="match status" value="1"/>
</dbReference>
<evidence type="ECO:0008006" key="3">
    <source>
        <dbReference type="Google" id="ProtNLM"/>
    </source>
</evidence>
<dbReference type="EMBL" id="AEVO01000028">
    <property type="protein sequence ID" value="EFY07555.1"/>
    <property type="molecule type" value="Genomic_DNA"/>
</dbReference>
<dbReference type="Proteomes" id="UP000018458">
    <property type="component" value="Unassembled WGS sequence"/>
</dbReference>
<dbReference type="AlphaFoldDB" id="E8LIT1"/>
<dbReference type="RefSeq" id="WP_009142819.1">
    <property type="nucleotide sequence ID" value="NZ_GL830966.1"/>
</dbReference>
<sequence>MAESIEIKGLTPDENNTLKILTYFYFQMNHVDSANRGAKAILALNPKDIWAKAMLILCADNKEEYEKVLSLSDEINEFSQDKDIYRSVYLLRARALIKTGREAEANAMINNLREKV</sequence>
<keyword evidence="2" id="KW-1185">Reference proteome</keyword>
<evidence type="ECO:0000313" key="2">
    <source>
        <dbReference type="Proteomes" id="UP000018458"/>
    </source>
</evidence>
<gene>
    <name evidence="1" type="ORF">HMPREF9444_00602</name>
</gene>
<dbReference type="InterPro" id="IPR011990">
    <property type="entry name" value="TPR-like_helical_dom_sf"/>
</dbReference>
<reference evidence="1 2" key="1">
    <citation type="submission" date="2011-01" db="EMBL/GenBank/DDBJ databases">
        <authorList>
            <person name="Weinstock G."/>
            <person name="Sodergren E."/>
            <person name="Clifton S."/>
            <person name="Fulton L."/>
            <person name="Fulton B."/>
            <person name="Courtney L."/>
            <person name="Fronick C."/>
            <person name="Harrison M."/>
            <person name="Strong C."/>
            <person name="Farmer C."/>
            <person name="Delahaunty K."/>
            <person name="Markovic C."/>
            <person name="Hall O."/>
            <person name="Minx P."/>
            <person name="Tomlinson C."/>
            <person name="Mitreva M."/>
            <person name="Hou S."/>
            <person name="Chen J."/>
            <person name="Wollam A."/>
            <person name="Pepin K.H."/>
            <person name="Johnson M."/>
            <person name="Bhonagiri V."/>
            <person name="Zhang X."/>
            <person name="Suruliraj S."/>
            <person name="Warren W."/>
            <person name="Chinwalla A."/>
            <person name="Mardis E.R."/>
            <person name="Wilson R.K."/>
        </authorList>
    </citation>
    <scope>NUCLEOTIDE SEQUENCE [LARGE SCALE GENOMIC DNA]</scope>
    <source>
        <strain evidence="2">DSM 22608 / JCM 16073 / KCTC 15190 / YIT 12066</strain>
    </source>
</reference>
<evidence type="ECO:0000313" key="1">
    <source>
        <dbReference type="EMBL" id="EFY07555.1"/>
    </source>
</evidence>
<accession>E8LIT1</accession>
<organism evidence="1 2">
    <name type="scientific">Succinatimonas hippei (strain DSM 22608 / JCM 16073 / KCTC 15190 / YIT 12066)</name>
    <dbReference type="NCBI Taxonomy" id="762983"/>
    <lineage>
        <taxon>Bacteria</taxon>
        <taxon>Pseudomonadati</taxon>
        <taxon>Pseudomonadota</taxon>
        <taxon>Gammaproteobacteria</taxon>
        <taxon>Aeromonadales</taxon>
        <taxon>Succinivibrionaceae</taxon>
        <taxon>Succinatimonas</taxon>
    </lineage>
</organism>
<name>E8LIT1_SUCHY</name>
<dbReference type="HOGENOM" id="CLU_2095607_0_0_6"/>
<dbReference type="Gene3D" id="1.25.40.10">
    <property type="entry name" value="Tetratricopeptide repeat domain"/>
    <property type="match status" value="1"/>
</dbReference>